<comment type="caution">
    <text evidence="1">The sequence shown here is derived from an EMBL/GenBank/DDBJ whole genome shotgun (WGS) entry which is preliminary data.</text>
</comment>
<gene>
    <name evidence="1" type="ORF">NE237_015181</name>
</gene>
<evidence type="ECO:0000313" key="1">
    <source>
        <dbReference type="EMBL" id="KAJ4968480.1"/>
    </source>
</evidence>
<dbReference type="AlphaFoldDB" id="A0A9Q0KDI6"/>
<dbReference type="Proteomes" id="UP001141806">
    <property type="component" value="Unassembled WGS sequence"/>
</dbReference>
<keyword evidence="2" id="KW-1185">Reference proteome</keyword>
<accession>A0A9Q0KDI6</accession>
<evidence type="ECO:0000313" key="2">
    <source>
        <dbReference type="Proteomes" id="UP001141806"/>
    </source>
</evidence>
<reference evidence="1" key="1">
    <citation type="journal article" date="2023" name="Plant J.">
        <title>The genome of the king protea, Protea cynaroides.</title>
        <authorList>
            <person name="Chang J."/>
            <person name="Duong T.A."/>
            <person name="Schoeman C."/>
            <person name="Ma X."/>
            <person name="Roodt D."/>
            <person name="Barker N."/>
            <person name="Li Z."/>
            <person name="Van de Peer Y."/>
            <person name="Mizrachi E."/>
        </authorList>
    </citation>
    <scope>NUCLEOTIDE SEQUENCE</scope>
    <source>
        <tissue evidence="1">Young leaves</tissue>
    </source>
</reference>
<proteinExistence type="predicted"/>
<sequence length="158" mass="18156">MYPFSHENEKFMVAIVNCKRERYGFCGGLDLAHDPVMWEITYALKLGLEKHHLLAMAEQAPTSTHHYKNENFLNVLEPSISYDNNSTSIWVTSYQQGHISLLWKELINSVFTQSAKASSTNNFCPFVQGIIHEALKLFSMLLYTYGTYHTFLPMENPA</sequence>
<protein>
    <submittedName>
        <fullName evidence="1">Uncharacterized protein</fullName>
    </submittedName>
</protein>
<dbReference type="EMBL" id="JAMYWD010000006">
    <property type="protein sequence ID" value="KAJ4968480.1"/>
    <property type="molecule type" value="Genomic_DNA"/>
</dbReference>
<organism evidence="1 2">
    <name type="scientific">Protea cynaroides</name>
    <dbReference type="NCBI Taxonomy" id="273540"/>
    <lineage>
        <taxon>Eukaryota</taxon>
        <taxon>Viridiplantae</taxon>
        <taxon>Streptophyta</taxon>
        <taxon>Embryophyta</taxon>
        <taxon>Tracheophyta</taxon>
        <taxon>Spermatophyta</taxon>
        <taxon>Magnoliopsida</taxon>
        <taxon>Proteales</taxon>
        <taxon>Proteaceae</taxon>
        <taxon>Protea</taxon>
    </lineage>
</organism>
<name>A0A9Q0KDI6_9MAGN</name>